<feature type="transmembrane region" description="Helical" evidence="6">
    <location>
        <begin position="213"/>
        <end position="230"/>
    </location>
</feature>
<reference evidence="7" key="1">
    <citation type="submission" date="2023-06" db="EMBL/GenBank/DDBJ databases">
        <title>Cytophagales bacterium Strain LB-30, isolated from soil.</title>
        <authorList>
            <person name="Liu B."/>
        </authorList>
    </citation>
    <scope>NUCLEOTIDE SEQUENCE</scope>
    <source>
        <strain evidence="7">LB-30</strain>
    </source>
</reference>
<proteinExistence type="predicted"/>
<keyword evidence="3 6" id="KW-0812">Transmembrane</keyword>
<evidence type="ECO:0000256" key="6">
    <source>
        <dbReference type="SAM" id="Phobius"/>
    </source>
</evidence>
<dbReference type="PANTHER" id="PTHR42723:SF1">
    <property type="entry name" value="CHLOROPHYLL SYNTHASE, CHLOROPLASTIC"/>
    <property type="match status" value="1"/>
</dbReference>
<evidence type="ECO:0000256" key="4">
    <source>
        <dbReference type="ARBA" id="ARBA00022989"/>
    </source>
</evidence>
<evidence type="ECO:0000313" key="8">
    <source>
        <dbReference type="Proteomes" id="UP001168552"/>
    </source>
</evidence>
<evidence type="ECO:0000256" key="3">
    <source>
        <dbReference type="ARBA" id="ARBA00022692"/>
    </source>
</evidence>
<dbReference type="InterPro" id="IPR050475">
    <property type="entry name" value="Prenyltransferase_related"/>
</dbReference>
<dbReference type="CDD" id="cd13961">
    <property type="entry name" value="PT_UbiA_DGGGPS"/>
    <property type="match status" value="1"/>
</dbReference>
<feature type="transmembrane region" description="Helical" evidence="6">
    <location>
        <begin position="267"/>
        <end position="286"/>
    </location>
</feature>
<keyword evidence="5 6" id="KW-0472">Membrane</keyword>
<sequence length="287" mass="32863">MQEPALTFSGFMKIVRWPNLLILGFTQYMTAIFLSGVSPASSLISHFALHCMVFSTLLIAAAGYIINDYYDVKIDLINKPERVVVGRFMKRRVAMIFHTVFNFGAAFLVLWISWKLSLVYLATAFGLWLYSNQLKRLPLIGNVSIALFTGLALYILIVLFPEKSQLIFTYSLFAFFTTLIREIIKDMEDLKGDSTFGCKTLPIIWGIRKTKQFIYLIIIAFIPGLIYLSVQMNNTYLLYYFSLMALFFLVFIGYLVKADTQKAFAQLSTYSKLLMISGVLSMIFFYS</sequence>
<dbReference type="Gene3D" id="1.20.120.1780">
    <property type="entry name" value="UbiA prenyltransferase"/>
    <property type="match status" value="1"/>
</dbReference>
<dbReference type="RefSeq" id="WP_320003139.1">
    <property type="nucleotide sequence ID" value="NZ_JAUHJS010000002.1"/>
</dbReference>
<dbReference type="InterPro" id="IPR044878">
    <property type="entry name" value="UbiA_sf"/>
</dbReference>
<comment type="caution">
    <text evidence="7">The sequence shown here is derived from an EMBL/GenBank/DDBJ whole genome shotgun (WGS) entry which is preliminary data.</text>
</comment>
<evidence type="ECO:0000256" key="2">
    <source>
        <dbReference type="ARBA" id="ARBA00022475"/>
    </source>
</evidence>
<comment type="subcellular location">
    <subcellularLocation>
        <location evidence="1">Membrane</location>
        <topology evidence="1">Multi-pass membrane protein</topology>
    </subcellularLocation>
</comment>
<feature type="transmembrane region" description="Helical" evidence="6">
    <location>
        <begin position="117"/>
        <end position="132"/>
    </location>
</feature>
<evidence type="ECO:0000256" key="5">
    <source>
        <dbReference type="ARBA" id="ARBA00023136"/>
    </source>
</evidence>
<feature type="transmembrane region" description="Helical" evidence="6">
    <location>
        <begin position="166"/>
        <end position="184"/>
    </location>
</feature>
<feature type="transmembrane region" description="Helical" evidence="6">
    <location>
        <begin position="236"/>
        <end position="255"/>
    </location>
</feature>
<dbReference type="Pfam" id="PF01040">
    <property type="entry name" value="UbiA"/>
    <property type="match status" value="1"/>
</dbReference>
<accession>A0ABT8F2D1</accession>
<feature type="transmembrane region" description="Helical" evidence="6">
    <location>
        <begin position="139"/>
        <end position="160"/>
    </location>
</feature>
<feature type="transmembrane region" description="Helical" evidence="6">
    <location>
        <begin position="47"/>
        <end position="72"/>
    </location>
</feature>
<organism evidence="7 8">
    <name type="scientific">Shiella aurantiaca</name>
    <dbReference type="NCBI Taxonomy" id="3058365"/>
    <lineage>
        <taxon>Bacteria</taxon>
        <taxon>Pseudomonadati</taxon>
        <taxon>Bacteroidota</taxon>
        <taxon>Cytophagia</taxon>
        <taxon>Cytophagales</taxon>
        <taxon>Shiellaceae</taxon>
        <taxon>Shiella</taxon>
    </lineage>
</organism>
<dbReference type="InterPro" id="IPR000537">
    <property type="entry name" value="UbiA_prenyltransferase"/>
</dbReference>
<dbReference type="PANTHER" id="PTHR42723">
    <property type="entry name" value="CHLOROPHYLL SYNTHASE"/>
    <property type="match status" value="1"/>
</dbReference>
<evidence type="ECO:0000313" key="7">
    <source>
        <dbReference type="EMBL" id="MDN4164611.1"/>
    </source>
</evidence>
<name>A0ABT8F2D1_9BACT</name>
<keyword evidence="4 6" id="KW-1133">Transmembrane helix</keyword>
<dbReference type="EMBL" id="JAUHJS010000002">
    <property type="protein sequence ID" value="MDN4164611.1"/>
    <property type="molecule type" value="Genomic_DNA"/>
</dbReference>
<evidence type="ECO:0000256" key="1">
    <source>
        <dbReference type="ARBA" id="ARBA00004141"/>
    </source>
</evidence>
<dbReference type="NCBIfam" id="NF009513">
    <property type="entry name" value="PRK12872.1-3"/>
    <property type="match status" value="1"/>
</dbReference>
<feature type="transmembrane region" description="Helical" evidence="6">
    <location>
        <begin position="20"/>
        <end position="41"/>
    </location>
</feature>
<keyword evidence="8" id="KW-1185">Reference proteome</keyword>
<dbReference type="Gene3D" id="1.10.357.140">
    <property type="entry name" value="UbiA prenyltransferase"/>
    <property type="match status" value="1"/>
</dbReference>
<dbReference type="Proteomes" id="UP001168552">
    <property type="component" value="Unassembled WGS sequence"/>
</dbReference>
<protein>
    <submittedName>
        <fullName evidence="7">Geranylgeranylglycerol-phosphate geranylgeranyltransferase</fullName>
    </submittedName>
</protein>
<gene>
    <name evidence="7" type="ORF">QWY31_03805</name>
</gene>
<keyword evidence="2" id="KW-1003">Cell membrane</keyword>